<dbReference type="AlphaFoldDB" id="A0A285J7V9"/>
<comment type="similarity">
    <text evidence="7">Belongs to the transglycosylase MltG family.</text>
</comment>
<evidence type="ECO:0000256" key="4">
    <source>
        <dbReference type="ARBA" id="ARBA00023136"/>
    </source>
</evidence>
<dbReference type="HAMAP" id="MF_02065">
    <property type="entry name" value="MltG"/>
    <property type="match status" value="1"/>
</dbReference>
<feature type="site" description="Important for catalytic activity" evidence="7">
    <location>
        <position position="266"/>
    </location>
</feature>
<proteinExistence type="inferred from homology"/>
<dbReference type="Proteomes" id="UP000219612">
    <property type="component" value="Unassembled WGS sequence"/>
</dbReference>
<keyword evidence="3 7" id="KW-1133">Transmembrane helix</keyword>
<dbReference type="RefSeq" id="WP_097324552.1">
    <property type="nucleotide sequence ID" value="NZ_OBDY01000017.1"/>
</dbReference>
<dbReference type="Gene3D" id="3.30.1490.480">
    <property type="entry name" value="Endolytic murein transglycosylase"/>
    <property type="match status" value="1"/>
</dbReference>
<evidence type="ECO:0000313" key="9">
    <source>
        <dbReference type="EMBL" id="SNY56143.1"/>
    </source>
</evidence>
<protein>
    <recommendedName>
        <fullName evidence="7">Endolytic murein transglycosylase</fullName>
        <ecNumber evidence="7">4.2.2.29</ecNumber>
    </recommendedName>
    <alternativeName>
        <fullName evidence="7">Peptidoglycan lytic transglycosylase</fullName>
    </alternativeName>
    <alternativeName>
        <fullName evidence="7">Peptidoglycan polymerization terminase</fullName>
    </alternativeName>
</protein>
<feature type="region of interest" description="Disordered" evidence="8">
    <location>
        <begin position="324"/>
        <end position="343"/>
    </location>
</feature>
<evidence type="ECO:0000256" key="1">
    <source>
        <dbReference type="ARBA" id="ARBA00022475"/>
    </source>
</evidence>
<keyword evidence="10" id="KW-1185">Reference proteome</keyword>
<dbReference type="GO" id="GO:0009252">
    <property type="term" value="P:peptidoglycan biosynthetic process"/>
    <property type="evidence" value="ECO:0007669"/>
    <property type="project" value="UniProtKB-UniRule"/>
</dbReference>
<keyword evidence="1 7" id="KW-1003">Cell membrane</keyword>
<feature type="region of interest" description="Disordered" evidence="8">
    <location>
        <begin position="9"/>
        <end position="32"/>
    </location>
</feature>
<dbReference type="NCBIfam" id="TIGR00247">
    <property type="entry name" value="endolytic transglycosylase MltG"/>
    <property type="match status" value="1"/>
</dbReference>
<dbReference type="EMBL" id="OBDY01000017">
    <property type="protein sequence ID" value="SNY56143.1"/>
    <property type="molecule type" value="Genomic_DNA"/>
</dbReference>
<accession>A0A285J7V9</accession>
<feature type="compositionally biased region" description="Basic residues" evidence="8">
    <location>
        <begin position="17"/>
        <end position="31"/>
    </location>
</feature>
<keyword evidence="4 7" id="KW-0472">Membrane</keyword>
<dbReference type="CDD" id="cd08010">
    <property type="entry name" value="MltG_like"/>
    <property type="match status" value="1"/>
</dbReference>
<keyword evidence="6 7" id="KW-0961">Cell wall biogenesis/degradation</keyword>
<organism evidence="9 10">
    <name type="scientific">Paractinoplanes atraurantiacus</name>
    <dbReference type="NCBI Taxonomy" id="1036182"/>
    <lineage>
        <taxon>Bacteria</taxon>
        <taxon>Bacillati</taxon>
        <taxon>Actinomycetota</taxon>
        <taxon>Actinomycetes</taxon>
        <taxon>Micromonosporales</taxon>
        <taxon>Micromonosporaceae</taxon>
        <taxon>Paractinoplanes</taxon>
    </lineage>
</organism>
<feature type="transmembrane region" description="Helical" evidence="7">
    <location>
        <begin position="35"/>
        <end position="56"/>
    </location>
</feature>
<evidence type="ECO:0000256" key="3">
    <source>
        <dbReference type="ARBA" id="ARBA00022989"/>
    </source>
</evidence>
<evidence type="ECO:0000256" key="2">
    <source>
        <dbReference type="ARBA" id="ARBA00022692"/>
    </source>
</evidence>
<dbReference type="PANTHER" id="PTHR30518">
    <property type="entry name" value="ENDOLYTIC MUREIN TRANSGLYCOSYLASE"/>
    <property type="match status" value="1"/>
</dbReference>
<sequence>MIDELDLAFDENAEKGRPRHRRGSRGGKKSGGKSGVAFLMAFVLLAVLGGGVWFGYTKVKDFFVAADYDGAGGAAVQIDIAKNSTLTDIGNVLVDKDVVKSTKAFVNAADANPKGKNIQSGTYNMKKQMSAENAVTLLLDPKSRVSKGVTIPEGKTANQVYDILAKATGKKVDDFKAAAKDPEALGVQDFWFNRSNNVKATKSIEGFLFPDTYEFDPKASAADMLTTMVSHFNTVAEETGFVDKSQSARNLTPNEVLTVASLAQAEAGNKDDLGKVARVAYNRLYVGTPEIACGCLEFDVGINYYYQLTGRPTKPSGKMTTAELNDPKNPYRLHGKKGLTPTPINNPGKAAMEAALNPPKGDYFFFVAIDKQGHSAFAKTYAEHQKNIDKAKKAGVL</sequence>
<comment type="catalytic activity">
    <reaction evidence="7">
        <text>a peptidoglycan chain = a peptidoglycan chain with N-acetyl-1,6-anhydromuramyl-[peptide] at the reducing end + a peptidoglycan chain with N-acetylglucosamine at the non-reducing end.</text>
        <dbReference type="EC" id="4.2.2.29"/>
    </reaction>
</comment>
<evidence type="ECO:0000256" key="5">
    <source>
        <dbReference type="ARBA" id="ARBA00023239"/>
    </source>
</evidence>
<dbReference type="GO" id="GO:0008932">
    <property type="term" value="F:lytic endotransglycosylase activity"/>
    <property type="evidence" value="ECO:0007669"/>
    <property type="project" value="UniProtKB-UniRule"/>
</dbReference>
<name>A0A285J7V9_9ACTN</name>
<dbReference type="PANTHER" id="PTHR30518:SF2">
    <property type="entry name" value="ENDOLYTIC MUREIN TRANSGLYCOSYLASE"/>
    <property type="match status" value="1"/>
</dbReference>
<reference evidence="9 10" key="1">
    <citation type="submission" date="2017-09" db="EMBL/GenBank/DDBJ databases">
        <authorList>
            <person name="Ehlers B."/>
            <person name="Leendertz F.H."/>
        </authorList>
    </citation>
    <scope>NUCLEOTIDE SEQUENCE [LARGE SCALE GENOMIC DNA]</scope>
    <source>
        <strain evidence="9 10">CGMCC 4.6857</strain>
    </source>
</reference>
<evidence type="ECO:0000256" key="7">
    <source>
        <dbReference type="HAMAP-Rule" id="MF_02065"/>
    </source>
</evidence>
<evidence type="ECO:0000256" key="8">
    <source>
        <dbReference type="SAM" id="MobiDB-lite"/>
    </source>
</evidence>
<dbReference type="GO" id="GO:0071555">
    <property type="term" value="P:cell wall organization"/>
    <property type="evidence" value="ECO:0007669"/>
    <property type="project" value="UniProtKB-KW"/>
</dbReference>
<comment type="subcellular location">
    <subcellularLocation>
        <location evidence="7">Cell membrane</location>
        <topology evidence="7">Single-pass membrane protein</topology>
    </subcellularLocation>
</comment>
<gene>
    <name evidence="7" type="primary">mltG</name>
    <name evidence="9" type="ORF">SAMN05421748_11772</name>
</gene>
<dbReference type="InterPro" id="IPR003770">
    <property type="entry name" value="MLTG-like"/>
</dbReference>
<dbReference type="Gene3D" id="3.30.160.60">
    <property type="entry name" value="Classic Zinc Finger"/>
    <property type="match status" value="1"/>
</dbReference>
<evidence type="ECO:0000256" key="6">
    <source>
        <dbReference type="ARBA" id="ARBA00023316"/>
    </source>
</evidence>
<dbReference type="OrthoDB" id="9814591at2"/>
<dbReference type="Pfam" id="PF02618">
    <property type="entry name" value="YceG"/>
    <property type="match status" value="1"/>
</dbReference>
<dbReference type="GO" id="GO:0005886">
    <property type="term" value="C:plasma membrane"/>
    <property type="evidence" value="ECO:0007669"/>
    <property type="project" value="UniProtKB-SubCell"/>
</dbReference>
<keyword evidence="5 7" id="KW-0456">Lyase</keyword>
<comment type="function">
    <text evidence="7">Functions as a peptidoglycan terminase that cleaves nascent peptidoglycan strands endolytically to terminate their elongation.</text>
</comment>
<keyword evidence="2 7" id="KW-0812">Transmembrane</keyword>
<dbReference type="EC" id="4.2.2.29" evidence="7"/>
<evidence type="ECO:0000313" key="10">
    <source>
        <dbReference type="Proteomes" id="UP000219612"/>
    </source>
</evidence>